<dbReference type="AlphaFoldDB" id="A0A8D8N2T4"/>
<organism evidence="1">
    <name type="scientific">Culex pipiens</name>
    <name type="common">House mosquito</name>
    <dbReference type="NCBI Taxonomy" id="7175"/>
    <lineage>
        <taxon>Eukaryota</taxon>
        <taxon>Metazoa</taxon>
        <taxon>Ecdysozoa</taxon>
        <taxon>Arthropoda</taxon>
        <taxon>Hexapoda</taxon>
        <taxon>Insecta</taxon>
        <taxon>Pterygota</taxon>
        <taxon>Neoptera</taxon>
        <taxon>Endopterygota</taxon>
        <taxon>Diptera</taxon>
        <taxon>Nematocera</taxon>
        <taxon>Culicoidea</taxon>
        <taxon>Culicidae</taxon>
        <taxon>Culicinae</taxon>
        <taxon>Culicini</taxon>
        <taxon>Culex</taxon>
        <taxon>Culex</taxon>
    </lineage>
</organism>
<dbReference type="EMBL" id="HBUE01240952">
    <property type="protein sequence ID" value="CAG6549448.1"/>
    <property type="molecule type" value="Transcribed_RNA"/>
</dbReference>
<accession>A0A8D8N2T4</accession>
<sequence>MKRIQRVGQLLASPDAVGNGLQRRWLPVPRRVVVPVEPGGWLLQLGLLERNRFSRLLQHWRALRSDEVVVLVVVGEAVRVRRWRRSGVLLLRVTSAGAEQRNERLDVARSP</sequence>
<name>A0A8D8N2T4_CULPI</name>
<dbReference type="EMBL" id="HBUE01240950">
    <property type="protein sequence ID" value="CAG6549445.1"/>
    <property type="molecule type" value="Transcribed_RNA"/>
</dbReference>
<dbReference type="EMBL" id="HBUE01348001">
    <property type="protein sequence ID" value="CAG6601719.1"/>
    <property type="molecule type" value="Transcribed_RNA"/>
</dbReference>
<protein>
    <submittedName>
        <fullName evidence="1">(northern house mosquito) hypothetical protein</fullName>
    </submittedName>
</protein>
<evidence type="ECO:0000313" key="1">
    <source>
        <dbReference type="EMBL" id="CAG6549445.1"/>
    </source>
</evidence>
<reference evidence="1" key="1">
    <citation type="submission" date="2021-05" db="EMBL/GenBank/DDBJ databases">
        <authorList>
            <person name="Alioto T."/>
            <person name="Alioto T."/>
            <person name="Gomez Garrido J."/>
        </authorList>
    </citation>
    <scope>NUCLEOTIDE SEQUENCE</scope>
</reference>
<dbReference type="EMBL" id="HBUE01347999">
    <property type="protein sequence ID" value="CAG6601716.1"/>
    <property type="molecule type" value="Transcribed_RNA"/>
</dbReference>
<proteinExistence type="predicted"/>